<dbReference type="Proteomes" id="UP000028999">
    <property type="component" value="Unassembled WGS sequence"/>
</dbReference>
<dbReference type="InterPro" id="IPR000157">
    <property type="entry name" value="TIR_dom"/>
</dbReference>
<reference evidence="7" key="3">
    <citation type="submission" date="2021-01" db="EMBL/GenBank/DDBJ databases">
        <authorList>
            <consortium name="Genoscope - CEA"/>
            <person name="William W."/>
        </authorList>
    </citation>
    <scope>NUCLEOTIDE SEQUENCE</scope>
</reference>
<dbReference type="GO" id="GO:0006952">
    <property type="term" value="P:defense response"/>
    <property type="evidence" value="ECO:0007669"/>
    <property type="project" value="UniProtKB-KW"/>
</dbReference>
<dbReference type="GO" id="GO:0016787">
    <property type="term" value="F:hydrolase activity"/>
    <property type="evidence" value="ECO:0007669"/>
    <property type="project" value="UniProtKB-KW"/>
</dbReference>
<dbReference type="InterPro" id="IPR044974">
    <property type="entry name" value="Disease_R_plants"/>
</dbReference>
<keyword evidence="3" id="KW-0378">Hydrolase</keyword>
<dbReference type="Pfam" id="PF07725">
    <property type="entry name" value="LRR_3"/>
    <property type="match status" value="1"/>
</dbReference>
<dbReference type="Gene3D" id="1.10.8.430">
    <property type="entry name" value="Helical domain of apoptotic protease-activating factors"/>
    <property type="match status" value="1"/>
</dbReference>
<keyword evidence="1" id="KW-0433">Leucine-rich repeat</keyword>
<dbReference type="Pfam" id="PF00931">
    <property type="entry name" value="NB-ARC"/>
    <property type="match status" value="1"/>
</dbReference>
<dbReference type="PaxDb" id="3708-A0A078JA56"/>
<evidence type="ECO:0000259" key="6">
    <source>
        <dbReference type="PROSITE" id="PS50104"/>
    </source>
</evidence>
<dbReference type="InterPro" id="IPR011713">
    <property type="entry name" value="Leu-rich_rpt_3"/>
</dbReference>
<dbReference type="Gene3D" id="3.80.10.10">
    <property type="entry name" value="Ribonuclease Inhibitor"/>
    <property type="match status" value="2"/>
</dbReference>
<dbReference type="InterPro" id="IPR042197">
    <property type="entry name" value="Apaf_helical"/>
</dbReference>
<dbReference type="STRING" id="3708.A0A078JA56"/>
<dbReference type="PANTHER" id="PTHR11017:SF429">
    <property type="entry name" value="ADP-RIBOSYL CYCLASE_CYCLIC ADP-RIBOSE HYDROLASE"/>
    <property type="match status" value="1"/>
</dbReference>
<dbReference type="InterPro" id="IPR058192">
    <property type="entry name" value="WHD_ROQ1-like"/>
</dbReference>
<dbReference type="Gene3D" id="3.40.50.10140">
    <property type="entry name" value="Toll/interleukin-1 receptor homology (TIR) domain"/>
    <property type="match status" value="1"/>
</dbReference>
<evidence type="ECO:0000256" key="4">
    <source>
        <dbReference type="ARBA" id="ARBA00022821"/>
    </source>
</evidence>
<dbReference type="SMART" id="SM00255">
    <property type="entry name" value="TIR"/>
    <property type="match status" value="1"/>
</dbReference>
<dbReference type="InterPro" id="IPR003593">
    <property type="entry name" value="AAA+_ATPase"/>
</dbReference>
<dbReference type="GO" id="GO:0007165">
    <property type="term" value="P:signal transduction"/>
    <property type="evidence" value="ECO:0007669"/>
    <property type="project" value="InterPro"/>
</dbReference>
<evidence type="ECO:0000256" key="1">
    <source>
        <dbReference type="ARBA" id="ARBA00022614"/>
    </source>
</evidence>
<keyword evidence="9" id="KW-1185">Reference proteome</keyword>
<dbReference type="Gramene" id="CDY64311">
    <property type="protein sequence ID" value="CDY64311"/>
    <property type="gene ID" value="GSBRNA2T00041104001"/>
</dbReference>
<dbReference type="SUPFAM" id="SSF52540">
    <property type="entry name" value="P-loop containing nucleoside triphosphate hydrolases"/>
    <property type="match status" value="1"/>
</dbReference>
<dbReference type="AlphaFoldDB" id="A0A078JA56"/>
<evidence type="ECO:0000256" key="5">
    <source>
        <dbReference type="ARBA" id="ARBA00023027"/>
    </source>
</evidence>
<evidence type="ECO:0000256" key="3">
    <source>
        <dbReference type="ARBA" id="ARBA00022801"/>
    </source>
</evidence>
<name>A0A078JA56_BRANA</name>
<dbReference type="SMART" id="SM00382">
    <property type="entry name" value="AAA"/>
    <property type="match status" value="1"/>
</dbReference>
<dbReference type="InterPro" id="IPR002182">
    <property type="entry name" value="NB-ARC"/>
</dbReference>
<dbReference type="InterPro" id="IPR035897">
    <property type="entry name" value="Toll_tir_struct_dom_sf"/>
</dbReference>
<dbReference type="PRINTS" id="PR00364">
    <property type="entry name" value="DISEASERSIST"/>
</dbReference>
<dbReference type="GO" id="GO:0043531">
    <property type="term" value="F:ADP binding"/>
    <property type="evidence" value="ECO:0007669"/>
    <property type="project" value="InterPro"/>
</dbReference>
<reference evidence="8" key="2">
    <citation type="submission" date="2014-06" db="EMBL/GenBank/DDBJ databases">
        <authorList>
            <person name="Genoscope - CEA"/>
        </authorList>
    </citation>
    <scope>NUCLEOTIDE SEQUENCE</scope>
</reference>
<dbReference type="InterPro" id="IPR032675">
    <property type="entry name" value="LRR_dom_sf"/>
</dbReference>
<dbReference type="PANTHER" id="PTHR11017">
    <property type="entry name" value="LEUCINE-RICH REPEAT-CONTAINING PROTEIN"/>
    <property type="match status" value="1"/>
</dbReference>
<keyword evidence="4" id="KW-0611">Plant defense</keyword>
<dbReference type="SUPFAM" id="SSF46785">
    <property type="entry name" value="Winged helix' DNA-binding domain"/>
    <property type="match status" value="1"/>
</dbReference>
<dbReference type="PROSITE" id="PS50104">
    <property type="entry name" value="TIR"/>
    <property type="match status" value="1"/>
</dbReference>
<dbReference type="Pfam" id="PF23282">
    <property type="entry name" value="WHD_ROQ1"/>
    <property type="match status" value="1"/>
</dbReference>
<organism evidence="8 9">
    <name type="scientific">Brassica napus</name>
    <name type="common">Rape</name>
    <dbReference type="NCBI Taxonomy" id="3708"/>
    <lineage>
        <taxon>Eukaryota</taxon>
        <taxon>Viridiplantae</taxon>
        <taxon>Streptophyta</taxon>
        <taxon>Embryophyta</taxon>
        <taxon>Tracheophyta</taxon>
        <taxon>Spermatophyta</taxon>
        <taxon>Magnoliopsida</taxon>
        <taxon>eudicotyledons</taxon>
        <taxon>Gunneridae</taxon>
        <taxon>Pentapetalae</taxon>
        <taxon>rosids</taxon>
        <taxon>malvids</taxon>
        <taxon>Brassicales</taxon>
        <taxon>Brassicaceae</taxon>
        <taxon>Brassiceae</taxon>
        <taxon>Brassica</taxon>
    </lineage>
</organism>
<accession>A0A078JA56</accession>
<dbReference type="EMBL" id="HG994373">
    <property type="protein sequence ID" value="CAF1730767.1"/>
    <property type="molecule type" value="Genomic_DNA"/>
</dbReference>
<keyword evidence="2" id="KW-0677">Repeat</keyword>
<dbReference type="OMA" id="CKHEERF"/>
<dbReference type="InterPro" id="IPR036390">
    <property type="entry name" value="WH_DNA-bd_sf"/>
</dbReference>
<dbReference type="FunFam" id="3.40.50.300:FF:001002">
    <property type="entry name" value="Disease resistance protein (TIR-NBS-LRR class)"/>
    <property type="match status" value="1"/>
</dbReference>
<protein>
    <submittedName>
        <fullName evidence="7">(rape) hypothetical protein</fullName>
    </submittedName>
    <submittedName>
        <fullName evidence="8">BnaC09g51800D protein</fullName>
    </submittedName>
</protein>
<sequence>MEFQRKGITPFVDNEIKRGESICPELVRAIRGSKIAIILISRNYASSKWCLDELVEIMKCREELGQTVMAIFYNAKKLAGDFGRAFRKTCAGKKKENIGRWREALAKVATIAGYHSSNCDFYGLVGMGAHLEKMEPLLCLGSDEVRMIGIWGPPGIGKTTIARVAFNQLFQLSVFMDDIKVNYSRLCFDDYSTKLQLQQQFISKITNQKDMVVSHLGVASNRLKDKKVLVVLDGVDRLVQLDVMAKETWWFGPGSRIIITTQDHKLFRAHRINHIYKVDFPTNDEALQSFLAREVTKLAGGLPLGLRVMGSYFRGMLKQEWINSLPRLNTSLDSDIRSILKFSYDALDDEDKYLFIHIACFFSSEKIHKVEEHLAKKFLEVRQRLNVLAEKSLISIESGYIKMHSLLQKLGLEIVCKQSTHEPGQRQFLHDDREICEVLTGDATGSKNVIGMKFDYYKIEDELDIGEKAFEGMSNLQFLKVYGYSDTLQLTRGLNNLSHKLRLLHWSHFPMTCFPCIVNSVFLVELVMDFSKLEKLWDGIIPLRSLKWMNLSFSVNLKELPDLSTATSLEKLNLNACSSLMKLPPPIGYTNNLEVLNLCNCSSLIKLPSLAGNATSLEKLYMGGCSSLVEFLSFIGNAVNLQKLEKLDLKVLLTNINLESLDVLNLRDCSMLKSFPQISTNIRALDLRGTAVEQVPPSIVSWPRLDQLQIDLIIQNSEYAVLPGEQVPAYFTHRATSGGPLTIKLNEKSLPKSMSHTLTQPLAEHMYIFQFRAEVTSSELLFEFKLKSDDARKIGECGLVQHLEVPSC</sequence>
<reference evidence="8 9" key="1">
    <citation type="journal article" date="2014" name="Science">
        <title>Plant genetics. Early allopolyploid evolution in the post-Neolithic Brassica napus oilseed genome.</title>
        <authorList>
            <person name="Chalhoub B."/>
            <person name="Denoeud F."/>
            <person name="Liu S."/>
            <person name="Parkin I.A."/>
            <person name="Tang H."/>
            <person name="Wang X."/>
            <person name="Chiquet J."/>
            <person name="Belcram H."/>
            <person name="Tong C."/>
            <person name="Samans B."/>
            <person name="Correa M."/>
            <person name="Da Silva C."/>
            <person name="Just J."/>
            <person name="Falentin C."/>
            <person name="Koh C.S."/>
            <person name="Le Clainche I."/>
            <person name="Bernard M."/>
            <person name="Bento P."/>
            <person name="Noel B."/>
            <person name="Labadie K."/>
            <person name="Alberti A."/>
            <person name="Charles M."/>
            <person name="Arnaud D."/>
            <person name="Guo H."/>
            <person name="Daviaud C."/>
            <person name="Alamery S."/>
            <person name="Jabbari K."/>
            <person name="Zhao M."/>
            <person name="Edger P.P."/>
            <person name="Chelaifa H."/>
            <person name="Tack D."/>
            <person name="Lassalle G."/>
            <person name="Mestiri I."/>
            <person name="Schnel N."/>
            <person name="Le Paslier M.C."/>
            <person name="Fan G."/>
            <person name="Renault V."/>
            <person name="Bayer P.E."/>
            <person name="Golicz A.A."/>
            <person name="Manoli S."/>
            <person name="Lee T.H."/>
            <person name="Thi V.H."/>
            <person name="Chalabi S."/>
            <person name="Hu Q."/>
            <person name="Fan C."/>
            <person name="Tollenaere R."/>
            <person name="Lu Y."/>
            <person name="Battail C."/>
            <person name="Shen J."/>
            <person name="Sidebottom C.H."/>
            <person name="Wang X."/>
            <person name="Canaguier A."/>
            <person name="Chauveau A."/>
            <person name="Berard A."/>
            <person name="Deniot G."/>
            <person name="Guan M."/>
            <person name="Liu Z."/>
            <person name="Sun F."/>
            <person name="Lim Y.P."/>
            <person name="Lyons E."/>
            <person name="Town C.D."/>
            <person name="Bancroft I."/>
            <person name="Wang X."/>
            <person name="Meng J."/>
            <person name="Ma J."/>
            <person name="Pires J.C."/>
            <person name="King G.J."/>
            <person name="Brunel D."/>
            <person name="Delourme R."/>
            <person name="Renard M."/>
            <person name="Aury J.M."/>
            <person name="Adams K.L."/>
            <person name="Batley J."/>
            <person name="Snowdon R.J."/>
            <person name="Tost J."/>
            <person name="Edwards D."/>
            <person name="Zhou Y."/>
            <person name="Hua W."/>
            <person name="Sharpe A.G."/>
            <person name="Paterson A.H."/>
            <person name="Guan C."/>
            <person name="Wincker P."/>
        </authorList>
    </citation>
    <scope>NUCLEOTIDE SEQUENCE [LARGE SCALE GENOMIC DNA]</scope>
    <source>
        <strain evidence="9">cv. Darmor-bzh</strain>
    </source>
</reference>
<dbReference type="Pfam" id="PF01582">
    <property type="entry name" value="TIR"/>
    <property type="match status" value="1"/>
</dbReference>
<dbReference type="SUPFAM" id="SSF52200">
    <property type="entry name" value="Toll/Interleukin receptor TIR domain"/>
    <property type="match status" value="1"/>
</dbReference>
<keyword evidence="5" id="KW-0520">NAD</keyword>
<gene>
    <name evidence="8" type="primary">BnaC09g51800D</name>
    <name evidence="7" type="ORF">DARMORV10_C09P26050.1</name>
    <name evidence="8" type="ORF">GSBRNA2T00041104001</name>
</gene>
<evidence type="ECO:0000313" key="7">
    <source>
        <dbReference type="EMBL" id="CAF1730767.1"/>
    </source>
</evidence>
<proteinExistence type="predicted"/>
<dbReference type="InterPro" id="IPR027417">
    <property type="entry name" value="P-loop_NTPase"/>
</dbReference>
<dbReference type="SUPFAM" id="SSF52058">
    <property type="entry name" value="L domain-like"/>
    <property type="match status" value="1"/>
</dbReference>
<dbReference type="EMBL" id="LK034439">
    <property type="protein sequence ID" value="CDY64311.1"/>
    <property type="molecule type" value="Genomic_DNA"/>
</dbReference>
<evidence type="ECO:0000313" key="9">
    <source>
        <dbReference type="Proteomes" id="UP000028999"/>
    </source>
</evidence>
<dbReference type="Gene3D" id="3.40.50.300">
    <property type="entry name" value="P-loop containing nucleotide triphosphate hydrolases"/>
    <property type="match status" value="1"/>
</dbReference>
<feature type="domain" description="TIR" evidence="6">
    <location>
        <begin position="1"/>
        <end position="131"/>
    </location>
</feature>
<evidence type="ECO:0000313" key="8">
    <source>
        <dbReference type="EMBL" id="CDY64311.1"/>
    </source>
</evidence>
<dbReference type="Proteomes" id="UP001295469">
    <property type="component" value="Chromosome C09"/>
</dbReference>
<evidence type="ECO:0000256" key="2">
    <source>
        <dbReference type="ARBA" id="ARBA00022737"/>
    </source>
</evidence>